<dbReference type="Proteomes" id="UP000617628">
    <property type="component" value="Unassembled WGS sequence"/>
</dbReference>
<dbReference type="PANTHER" id="PTHR11783">
    <property type="entry name" value="SULFOTRANSFERASE SULT"/>
    <property type="match status" value="1"/>
</dbReference>
<keyword evidence="5" id="KW-1185">Reference proteome</keyword>
<accession>A0A934RV15</accession>
<dbReference type="SUPFAM" id="SSF52540">
    <property type="entry name" value="P-loop containing nucleoside triphosphate hydrolases"/>
    <property type="match status" value="1"/>
</dbReference>
<gene>
    <name evidence="4" type="ORF">JIN87_02180</name>
</gene>
<feature type="domain" description="Sulfotransferase" evidence="3">
    <location>
        <begin position="112"/>
        <end position="275"/>
    </location>
</feature>
<organism evidence="4 5">
    <name type="scientific">Pelagicoccus mobilis</name>
    <dbReference type="NCBI Taxonomy" id="415221"/>
    <lineage>
        <taxon>Bacteria</taxon>
        <taxon>Pseudomonadati</taxon>
        <taxon>Verrucomicrobiota</taxon>
        <taxon>Opitutia</taxon>
        <taxon>Puniceicoccales</taxon>
        <taxon>Pelagicoccaceae</taxon>
        <taxon>Pelagicoccus</taxon>
    </lineage>
</organism>
<dbReference type="InterPro" id="IPR000863">
    <property type="entry name" value="Sulfotransferase_dom"/>
</dbReference>
<protein>
    <submittedName>
        <fullName evidence="4">Sulfotransferase domain-containing protein</fullName>
    </submittedName>
</protein>
<evidence type="ECO:0000313" key="4">
    <source>
        <dbReference type="EMBL" id="MBK1875654.1"/>
    </source>
</evidence>
<dbReference type="GO" id="GO:0008146">
    <property type="term" value="F:sulfotransferase activity"/>
    <property type="evidence" value="ECO:0007669"/>
    <property type="project" value="InterPro"/>
</dbReference>
<dbReference type="AlphaFoldDB" id="A0A934RV15"/>
<comment type="caution">
    <text evidence="4">The sequence shown here is derived from an EMBL/GenBank/DDBJ whole genome shotgun (WGS) entry which is preliminary data.</text>
</comment>
<comment type="similarity">
    <text evidence="1">Belongs to the sulfotransferase 1 family.</text>
</comment>
<dbReference type="InterPro" id="IPR027417">
    <property type="entry name" value="P-loop_NTPase"/>
</dbReference>
<dbReference type="Pfam" id="PF00685">
    <property type="entry name" value="Sulfotransfer_1"/>
    <property type="match status" value="1"/>
</dbReference>
<dbReference type="EMBL" id="JAENIL010000003">
    <property type="protein sequence ID" value="MBK1875654.1"/>
    <property type="molecule type" value="Genomic_DNA"/>
</dbReference>
<evidence type="ECO:0000256" key="1">
    <source>
        <dbReference type="ARBA" id="ARBA00005771"/>
    </source>
</evidence>
<evidence type="ECO:0000256" key="2">
    <source>
        <dbReference type="ARBA" id="ARBA00022679"/>
    </source>
</evidence>
<proteinExistence type="inferred from homology"/>
<reference evidence="4" key="1">
    <citation type="submission" date="2021-01" db="EMBL/GenBank/DDBJ databases">
        <title>Modified the classification status of verrucomicrobia.</title>
        <authorList>
            <person name="Feng X."/>
        </authorList>
    </citation>
    <scope>NUCLEOTIDE SEQUENCE</scope>
    <source>
        <strain evidence="4">KCTC 13126</strain>
    </source>
</reference>
<sequence length="287" mass="32927">MGRIYWLTSYPKSGNTWFRAFLECLLGEDGEDLDLNALERVPSASDRMVLDRELGYESGDLSFEELERVLPEAFASVARKSRGAVFQKLHDSFRRNEGEVPLYSHEAVEGALYFIRNPLDVCVSYACHRSELTLDEVIRLMGDASHGLAATRWRQQLQIRQILGGWSSHVGSWTENDEIPVHVIRYEDMLDRPLAVFESAVRFLGLSHEERQIEGALNACSFERLRGLEERSGFRERPPGMDRFFRKGEVGSWRSVLTSDQVARIVADHRETMIKYGYLNESGELEF</sequence>
<dbReference type="Gene3D" id="3.40.50.300">
    <property type="entry name" value="P-loop containing nucleotide triphosphate hydrolases"/>
    <property type="match status" value="1"/>
</dbReference>
<name>A0A934RV15_9BACT</name>
<evidence type="ECO:0000259" key="3">
    <source>
        <dbReference type="Pfam" id="PF00685"/>
    </source>
</evidence>
<evidence type="ECO:0000313" key="5">
    <source>
        <dbReference type="Proteomes" id="UP000617628"/>
    </source>
</evidence>
<keyword evidence="2" id="KW-0808">Transferase</keyword>
<dbReference type="RefSeq" id="WP_200353873.1">
    <property type="nucleotide sequence ID" value="NZ_JAENIL010000003.1"/>
</dbReference>